<dbReference type="EMBL" id="SMKY01000047">
    <property type="protein sequence ID" value="TDD84177.1"/>
    <property type="molecule type" value="Genomic_DNA"/>
</dbReference>
<dbReference type="InterPro" id="IPR016102">
    <property type="entry name" value="Succinyl-CoA_synth-like"/>
</dbReference>
<dbReference type="InterPro" id="IPR003781">
    <property type="entry name" value="CoA-bd"/>
</dbReference>
<comment type="caution">
    <text evidence="2">The sequence shown here is derived from an EMBL/GenBank/DDBJ whole genome shotgun (WGS) entry which is preliminary data.</text>
</comment>
<dbReference type="AlphaFoldDB" id="A0A4V2YW63"/>
<dbReference type="GO" id="GO:0005524">
    <property type="term" value="F:ATP binding"/>
    <property type="evidence" value="ECO:0007669"/>
    <property type="project" value="InterPro"/>
</dbReference>
<sequence>MTTSVESAHALDALFRPASVAVVGVSTSPTSPGARTFANLVRHFEGEVFGVNPAEPEIEGRRLAASLTAIGRPPDLVVIATPSESVLDVLTEAGGLGVRAAIVLSAGFAEAGEEGRRRQRLLVETARKYGMALIGPNSMGVISKPSSLFATFTNAVQVANAGGRVAVVGQSGGMAAIIYTICLAHGVGVDHLVALGNESATTLGDVVEWMMRPESGVDAVLGFVESLSGWDQLAKAARMAAESQKVIAFCRAGRSLQGAAAAGSHIGAVAGDEKVLADLAAAGGIVAAATLDDLLDIAKARHVARPMRGRRVGVVTASGGAGSLFADLMVSAGLELPELSPELQKKVFDVIPWFGSATNPVDTTAFIQSRPEEFCEVAEILAESDEVDAVMVFLGTLDPIAPRLVRSLTEIAERNPAVPVVVTWGGGSKRFKEDLWRAGVATFDDPNRAVRALVGLAPARYVAAVPDPAVVSAPSFDLPPTQPAEGESTVTLNEHEVRGLLEAAGLPVPAGALAADADEAVAIAAGIEGETVLKLIAPGLEHKSDIGGVVVGVSGADEVRSQAERLFALGRELGVAVDGVLVEQRVPAGIELVCGARRDRVAGPVAVVGLGGVLTEIIGEMAVRAAPLTHADAMDALGQLFAGRLLDHHRGIGADAAGAVADLLVRLGGLVAANDRLVELECNPVIVSEAGVLICDGLAVVGEDPVTSDGSSRGGSHQ</sequence>
<dbReference type="SUPFAM" id="SSF51735">
    <property type="entry name" value="NAD(P)-binding Rossmann-fold domains"/>
    <property type="match status" value="1"/>
</dbReference>
<gene>
    <name evidence="2" type="ORF">E1293_13475</name>
</gene>
<dbReference type="Gene3D" id="3.40.50.720">
    <property type="entry name" value="NAD(P)-binding Rossmann-like Domain"/>
    <property type="match status" value="1"/>
</dbReference>
<dbReference type="Pfam" id="PF19045">
    <property type="entry name" value="Ligase_CoA_2"/>
    <property type="match status" value="1"/>
</dbReference>
<dbReference type="InterPro" id="IPR036291">
    <property type="entry name" value="NAD(P)-bd_dom_sf"/>
</dbReference>
<proteinExistence type="predicted"/>
<reference evidence="2 3" key="1">
    <citation type="submission" date="2019-03" db="EMBL/GenBank/DDBJ databases">
        <title>Draft genome sequences of novel Actinobacteria.</title>
        <authorList>
            <person name="Sahin N."/>
            <person name="Ay H."/>
            <person name="Saygin H."/>
        </authorList>
    </citation>
    <scope>NUCLEOTIDE SEQUENCE [LARGE SCALE GENOMIC DNA]</scope>
    <source>
        <strain evidence="2 3">DSM 45941</strain>
    </source>
</reference>
<evidence type="ECO:0000259" key="1">
    <source>
        <dbReference type="SMART" id="SM00881"/>
    </source>
</evidence>
<dbReference type="Pfam" id="PF13549">
    <property type="entry name" value="ATP-grasp_5"/>
    <property type="match status" value="1"/>
</dbReference>
<dbReference type="Proteomes" id="UP000295578">
    <property type="component" value="Unassembled WGS sequence"/>
</dbReference>
<accession>A0A4V2YW63</accession>
<name>A0A4V2YW63_9ACTN</name>
<dbReference type="SUPFAM" id="SSF56059">
    <property type="entry name" value="Glutathione synthetase ATP-binding domain-like"/>
    <property type="match status" value="1"/>
</dbReference>
<dbReference type="SUPFAM" id="SSF52210">
    <property type="entry name" value="Succinyl-CoA synthetase domains"/>
    <property type="match status" value="2"/>
</dbReference>
<dbReference type="Pfam" id="PF13607">
    <property type="entry name" value="Succ_CoA_lig"/>
    <property type="match status" value="1"/>
</dbReference>
<dbReference type="PANTHER" id="PTHR42793">
    <property type="entry name" value="COA BINDING DOMAIN CONTAINING PROTEIN"/>
    <property type="match status" value="1"/>
</dbReference>
<evidence type="ECO:0000313" key="2">
    <source>
        <dbReference type="EMBL" id="TDD84177.1"/>
    </source>
</evidence>
<dbReference type="OrthoDB" id="190266at2"/>
<protein>
    <recommendedName>
        <fullName evidence="1">CoA-binding domain-containing protein</fullName>
    </recommendedName>
</protein>
<evidence type="ECO:0000313" key="3">
    <source>
        <dbReference type="Proteomes" id="UP000295578"/>
    </source>
</evidence>
<dbReference type="GO" id="GO:0043758">
    <property type="term" value="F:acetate-CoA ligase (ADP-forming) activity"/>
    <property type="evidence" value="ECO:0007669"/>
    <property type="project" value="InterPro"/>
</dbReference>
<dbReference type="PANTHER" id="PTHR42793:SF1">
    <property type="entry name" value="PEPTIDYL-LYSINE N-ACETYLTRANSFERASE PATZ"/>
    <property type="match status" value="1"/>
</dbReference>
<organism evidence="2 3">
    <name type="scientific">Actinomadura darangshiensis</name>
    <dbReference type="NCBI Taxonomy" id="705336"/>
    <lineage>
        <taxon>Bacteria</taxon>
        <taxon>Bacillati</taxon>
        <taxon>Actinomycetota</taxon>
        <taxon>Actinomycetes</taxon>
        <taxon>Streptosporangiales</taxon>
        <taxon>Thermomonosporaceae</taxon>
        <taxon>Actinomadura</taxon>
    </lineage>
</organism>
<dbReference type="InterPro" id="IPR032875">
    <property type="entry name" value="Succ_CoA_lig_flav_dom"/>
</dbReference>
<feature type="domain" description="CoA-binding" evidence="1">
    <location>
        <begin position="14"/>
        <end position="108"/>
    </location>
</feature>
<dbReference type="RefSeq" id="WP_132197548.1">
    <property type="nucleotide sequence ID" value="NZ_SMKY01000047.1"/>
</dbReference>
<dbReference type="Gene3D" id="3.30.1490.20">
    <property type="entry name" value="ATP-grasp fold, A domain"/>
    <property type="match status" value="1"/>
</dbReference>
<dbReference type="SMART" id="SM00881">
    <property type="entry name" value="CoA_binding"/>
    <property type="match status" value="1"/>
</dbReference>
<keyword evidence="3" id="KW-1185">Reference proteome</keyword>
<dbReference type="InterPro" id="IPR043938">
    <property type="entry name" value="Ligase_CoA_dom"/>
</dbReference>
<dbReference type="InterPro" id="IPR013815">
    <property type="entry name" value="ATP_grasp_subdomain_1"/>
</dbReference>
<dbReference type="Pfam" id="PF13380">
    <property type="entry name" value="CoA_binding_2"/>
    <property type="match status" value="1"/>
</dbReference>
<dbReference type="Gene3D" id="3.30.470.20">
    <property type="entry name" value="ATP-grasp fold, B domain"/>
    <property type="match status" value="1"/>
</dbReference>
<dbReference type="Gene3D" id="3.40.50.261">
    <property type="entry name" value="Succinyl-CoA synthetase domains"/>
    <property type="match status" value="2"/>
</dbReference>